<dbReference type="AlphaFoldDB" id="A0A239BUP8"/>
<dbReference type="Gene3D" id="3.40.50.2000">
    <property type="entry name" value="Glycogen Phosphorylase B"/>
    <property type="match status" value="2"/>
</dbReference>
<dbReference type="Pfam" id="PF13692">
    <property type="entry name" value="Glyco_trans_1_4"/>
    <property type="match status" value="1"/>
</dbReference>
<accession>A0A239BUP8</accession>
<dbReference type="Proteomes" id="UP000198324">
    <property type="component" value="Unassembled WGS sequence"/>
</dbReference>
<keyword evidence="3" id="KW-1185">Reference proteome</keyword>
<evidence type="ECO:0000313" key="2">
    <source>
        <dbReference type="EMBL" id="SNS11747.1"/>
    </source>
</evidence>
<dbReference type="GO" id="GO:0016757">
    <property type="term" value="F:glycosyltransferase activity"/>
    <property type="evidence" value="ECO:0007669"/>
    <property type="project" value="UniProtKB-ARBA"/>
</dbReference>
<gene>
    <name evidence="2" type="ORF">SAMN04488503_2817</name>
</gene>
<dbReference type="EMBL" id="FZOC01000006">
    <property type="protein sequence ID" value="SNS11747.1"/>
    <property type="molecule type" value="Genomic_DNA"/>
</dbReference>
<feature type="domain" description="Glycosyltransferase subfamily 4-like N-terminal" evidence="1">
    <location>
        <begin position="13"/>
        <end position="217"/>
    </location>
</feature>
<dbReference type="OrthoDB" id="9790710at2"/>
<reference evidence="2 3" key="1">
    <citation type="submission" date="2017-06" db="EMBL/GenBank/DDBJ databases">
        <authorList>
            <person name="Kim H.J."/>
            <person name="Triplett B.A."/>
        </authorList>
    </citation>
    <scope>NUCLEOTIDE SEQUENCE [LARGE SCALE GENOMIC DNA]</scope>
    <source>
        <strain evidence="2 3">DSM 13116</strain>
    </source>
</reference>
<organism evidence="2 3">
    <name type="scientific">Humidesulfovibrio mexicanus</name>
    <dbReference type="NCBI Taxonomy" id="147047"/>
    <lineage>
        <taxon>Bacteria</taxon>
        <taxon>Pseudomonadati</taxon>
        <taxon>Thermodesulfobacteriota</taxon>
        <taxon>Desulfovibrionia</taxon>
        <taxon>Desulfovibrionales</taxon>
        <taxon>Desulfovibrionaceae</taxon>
        <taxon>Humidesulfovibrio</taxon>
    </lineage>
</organism>
<name>A0A239BUP8_9BACT</name>
<dbReference type="InterPro" id="IPR028098">
    <property type="entry name" value="Glyco_trans_4-like_N"/>
</dbReference>
<evidence type="ECO:0000259" key="1">
    <source>
        <dbReference type="Pfam" id="PF13439"/>
    </source>
</evidence>
<sequence>MRILMLSDGEVKGGASTAAARMASGLTRLGHQVLRVVRFPDTPQPGNAHPWDTEVIETPPELVRDWLDEPSAAAREHVRAELGRIIERFRPQAISVHNLHGATRHGWSAELAGQCAQAAPTVWTLHDLWSATGRCAYTGGCRLHLSGTCGEACPTWGEYPSCAPERIAAQLAEKRAVLAQTPGLCAAAPSAWIAREASLGLWAEHRVEVLANGLDLDVFRPVDRAQARRALGLPERGRVLLAASLLLDDPRKGTDLLLAALPRLEPGATLLLMGGGGLEVPEGHAAVRRLGLLTRDADKVLAYSAADVLVHPARQDNLPNTVAEALACGTPVAGFAVGGVEEMLADGAGAAAREMTPHALAEAIETVLARGPRDARARCRELALARYPLPIQAGRLAALLEELAQGR</sequence>
<protein>
    <submittedName>
        <fullName evidence="2">Glycosyltransferase involved in cell wall bisynthesis</fullName>
    </submittedName>
</protein>
<dbReference type="RefSeq" id="WP_089275017.1">
    <property type="nucleotide sequence ID" value="NZ_FZOC01000006.1"/>
</dbReference>
<dbReference type="SUPFAM" id="SSF53756">
    <property type="entry name" value="UDP-Glycosyltransferase/glycogen phosphorylase"/>
    <property type="match status" value="1"/>
</dbReference>
<dbReference type="PANTHER" id="PTHR12526">
    <property type="entry name" value="GLYCOSYLTRANSFERASE"/>
    <property type="match status" value="1"/>
</dbReference>
<proteinExistence type="predicted"/>
<dbReference type="PANTHER" id="PTHR12526:SF635">
    <property type="entry name" value="GLYCOSYL TRANSFERASE GROUP 1"/>
    <property type="match status" value="1"/>
</dbReference>
<evidence type="ECO:0000313" key="3">
    <source>
        <dbReference type="Proteomes" id="UP000198324"/>
    </source>
</evidence>
<keyword evidence="2" id="KW-0808">Transferase</keyword>
<dbReference type="Pfam" id="PF13439">
    <property type="entry name" value="Glyco_transf_4"/>
    <property type="match status" value="1"/>
</dbReference>